<protein>
    <submittedName>
        <fullName evidence="1">Uncharacterized protein</fullName>
    </submittedName>
</protein>
<reference evidence="2" key="1">
    <citation type="submission" date="2016-06" db="EMBL/GenBank/DDBJ databases">
        <title>Parallel loss of symbiosis genes in relatives of nitrogen-fixing non-legume Parasponia.</title>
        <authorList>
            <person name="Van Velzen R."/>
            <person name="Holmer R."/>
            <person name="Bu F."/>
            <person name="Rutten L."/>
            <person name="Van Zeijl A."/>
            <person name="Liu W."/>
            <person name="Santuari L."/>
            <person name="Cao Q."/>
            <person name="Sharma T."/>
            <person name="Shen D."/>
            <person name="Roswanjaya Y."/>
            <person name="Wardhani T."/>
            <person name="Kalhor M.S."/>
            <person name="Jansen J."/>
            <person name="Van den Hoogen J."/>
            <person name="Gungor B."/>
            <person name="Hartog M."/>
            <person name="Hontelez J."/>
            <person name="Verver J."/>
            <person name="Yang W.-C."/>
            <person name="Schijlen E."/>
            <person name="Repin R."/>
            <person name="Schilthuizen M."/>
            <person name="Schranz E."/>
            <person name="Heidstra R."/>
            <person name="Miyata K."/>
            <person name="Fedorova E."/>
            <person name="Kohlen W."/>
            <person name="Bisseling T."/>
            <person name="Smit S."/>
            <person name="Geurts R."/>
        </authorList>
    </citation>
    <scope>NUCLEOTIDE SEQUENCE [LARGE SCALE GENOMIC DNA]</scope>
    <source>
        <strain evidence="2">cv. WU1-14</strain>
    </source>
</reference>
<dbReference type="OrthoDB" id="1720671at2759"/>
<dbReference type="Proteomes" id="UP000237105">
    <property type="component" value="Unassembled WGS sequence"/>
</dbReference>
<sequence>MIPRCSHKDTPTFCDLGFVNSILVGRKLNLPYFIIHEMINAIENRRSFLPYNFLLPLFDEAERKPWTIDVEINNKTFNLMGFNFLNSEWVAKTKQGHDHGTGTQ</sequence>
<organism evidence="1 2">
    <name type="scientific">Parasponia andersonii</name>
    <name type="common">Sponia andersonii</name>
    <dbReference type="NCBI Taxonomy" id="3476"/>
    <lineage>
        <taxon>Eukaryota</taxon>
        <taxon>Viridiplantae</taxon>
        <taxon>Streptophyta</taxon>
        <taxon>Embryophyta</taxon>
        <taxon>Tracheophyta</taxon>
        <taxon>Spermatophyta</taxon>
        <taxon>Magnoliopsida</taxon>
        <taxon>eudicotyledons</taxon>
        <taxon>Gunneridae</taxon>
        <taxon>Pentapetalae</taxon>
        <taxon>rosids</taxon>
        <taxon>fabids</taxon>
        <taxon>Rosales</taxon>
        <taxon>Cannabaceae</taxon>
        <taxon>Parasponia</taxon>
    </lineage>
</organism>
<proteinExistence type="predicted"/>
<gene>
    <name evidence="1" type="ORF">PanWU01x14_019670</name>
</gene>
<evidence type="ECO:0000313" key="2">
    <source>
        <dbReference type="Proteomes" id="UP000237105"/>
    </source>
</evidence>
<accession>A0A2P5DYG0</accession>
<dbReference type="AlphaFoldDB" id="A0A2P5DYG0"/>
<dbReference type="EMBL" id="JXTB01000009">
    <property type="protein sequence ID" value="PON78329.1"/>
    <property type="molecule type" value="Genomic_DNA"/>
</dbReference>
<comment type="caution">
    <text evidence="1">The sequence shown here is derived from an EMBL/GenBank/DDBJ whole genome shotgun (WGS) entry which is preliminary data.</text>
</comment>
<name>A0A2P5DYG0_PARAD</name>
<keyword evidence="2" id="KW-1185">Reference proteome</keyword>
<evidence type="ECO:0000313" key="1">
    <source>
        <dbReference type="EMBL" id="PON78329.1"/>
    </source>
</evidence>